<evidence type="ECO:0000256" key="3">
    <source>
        <dbReference type="ARBA" id="ARBA00022692"/>
    </source>
</evidence>
<evidence type="ECO:0000256" key="1">
    <source>
        <dbReference type="ARBA" id="ARBA00004651"/>
    </source>
</evidence>
<dbReference type="GO" id="GO:0005886">
    <property type="term" value="C:plasma membrane"/>
    <property type="evidence" value="ECO:0007669"/>
    <property type="project" value="UniProtKB-SubCell"/>
</dbReference>
<dbReference type="InterPro" id="IPR003740">
    <property type="entry name" value="YitT"/>
</dbReference>
<dbReference type="InterPro" id="IPR051461">
    <property type="entry name" value="UPF0750_membrane"/>
</dbReference>
<dbReference type="EMBL" id="VSSQ01001965">
    <property type="protein sequence ID" value="MPM12391.1"/>
    <property type="molecule type" value="Genomic_DNA"/>
</dbReference>
<comment type="subcellular location">
    <subcellularLocation>
        <location evidence="1">Cell membrane</location>
        <topology evidence="1">Multi-pass membrane protein</topology>
    </subcellularLocation>
</comment>
<evidence type="ECO:0000256" key="4">
    <source>
        <dbReference type="ARBA" id="ARBA00022989"/>
    </source>
</evidence>
<accession>A0A644X9A4</accession>
<keyword evidence="2" id="KW-1003">Cell membrane</keyword>
<sequence>MLHKFSINTHMILDFIIIFLGCIIASLGVNLFLVNAQLLSGGATGVALILQYLSEIPSGISVFIINIPLFFLSYKMLSKRFTLYTAIGMISLSVALIITKPLSHLVKVEDILLYCIYGGVLCGLGYGLVFSRNGSTGGTDIITMVVRKKFSNFEIGKLSFAINCVIIFIGALIFGLPKALYTLISIFVQGAIVDKVINGFNSKKLLLILTEKEDDIIQYVIKDMNRGVTSLIAEGEYTHKLKKMLYIAVTSSQMVHLKSKILRIDPKAFITIIDVSEVNGKGFYKI</sequence>
<feature type="domain" description="DUF2179" evidence="7">
    <location>
        <begin position="226"/>
        <end position="280"/>
    </location>
</feature>
<reference evidence="8" key="1">
    <citation type="submission" date="2019-08" db="EMBL/GenBank/DDBJ databases">
        <authorList>
            <person name="Kucharzyk K."/>
            <person name="Murdoch R.W."/>
            <person name="Higgins S."/>
            <person name="Loffler F."/>
        </authorList>
    </citation>
    <scope>NUCLEOTIDE SEQUENCE</scope>
</reference>
<feature type="transmembrane region" description="Helical" evidence="6">
    <location>
        <begin position="111"/>
        <end position="131"/>
    </location>
</feature>
<proteinExistence type="predicted"/>
<dbReference type="AlphaFoldDB" id="A0A644X9A4"/>
<dbReference type="PANTHER" id="PTHR33545">
    <property type="entry name" value="UPF0750 MEMBRANE PROTEIN YITT-RELATED"/>
    <property type="match status" value="1"/>
</dbReference>
<comment type="caution">
    <text evidence="8">The sequence shown here is derived from an EMBL/GenBank/DDBJ whole genome shotgun (WGS) entry which is preliminary data.</text>
</comment>
<gene>
    <name evidence="8" type="ORF">SDC9_58744</name>
</gene>
<keyword evidence="5 6" id="KW-0472">Membrane</keyword>
<evidence type="ECO:0000256" key="6">
    <source>
        <dbReference type="SAM" id="Phobius"/>
    </source>
</evidence>
<dbReference type="Pfam" id="PF10035">
    <property type="entry name" value="DUF2179"/>
    <property type="match status" value="1"/>
</dbReference>
<keyword evidence="3 6" id="KW-0812">Transmembrane</keyword>
<feature type="transmembrane region" description="Helical" evidence="6">
    <location>
        <begin position="56"/>
        <end position="74"/>
    </location>
</feature>
<protein>
    <recommendedName>
        <fullName evidence="7">DUF2179 domain-containing protein</fullName>
    </recommendedName>
</protein>
<evidence type="ECO:0000259" key="7">
    <source>
        <dbReference type="Pfam" id="PF10035"/>
    </source>
</evidence>
<dbReference type="Pfam" id="PF02588">
    <property type="entry name" value="YitT_membrane"/>
    <property type="match status" value="1"/>
</dbReference>
<dbReference type="CDD" id="cd16380">
    <property type="entry name" value="YitT_C"/>
    <property type="match status" value="1"/>
</dbReference>
<feature type="transmembrane region" description="Helical" evidence="6">
    <location>
        <begin position="152"/>
        <end position="173"/>
    </location>
</feature>
<evidence type="ECO:0000256" key="5">
    <source>
        <dbReference type="ARBA" id="ARBA00023136"/>
    </source>
</evidence>
<name>A0A644X9A4_9ZZZZ</name>
<organism evidence="8">
    <name type="scientific">bioreactor metagenome</name>
    <dbReference type="NCBI Taxonomy" id="1076179"/>
    <lineage>
        <taxon>unclassified sequences</taxon>
        <taxon>metagenomes</taxon>
        <taxon>ecological metagenomes</taxon>
    </lineage>
</organism>
<dbReference type="Gene3D" id="3.30.70.120">
    <property type="match status" value="1"/>
</dbReference>
<dbReference type="PIRSF" id="PIRSF006483">
    <property type="entry name" value="Membrane_protein_YitT"/>
    <property type="match status" value="1"/>
</dbReference>
<dbReference type="InterPro" id="IPR015867">
    <property type="entry name" value="N-reg_PII/ATP_PRibTrfase_C"/>
</dbReference>
<keyword evidence="4 6" id="KW-1133">Transmembrane helix</keyword>
<feature type="transmembrane region" description="Helical" evidence="6">
    <location>
        <begin position="12"/>
        <end position="36"/>
    </location>
</feature>
<feature type="transmembrane region" description="Helical" evidence="6">
    <location>
        <begin position="81"/>
        <end position="99"/>
    </location>
</feature>
<evidence type="ECO:0000313" key="8">
    <source>
        <dbReference type="EMBL" id="MPM12391.1"/>
    </source>
</evidence>
<dbReference type="PANTHER" id="PTHR33545:SF5">
    <property type="entry name" value="UPF0750 MEMBRANE PROTEIN YITT"/>
    <property type="match status" value="1"/>
</dbReference>
<dbReference type="InterPro" id="IPR019264">
    <property type="entry name" value="DUF2179"/>
</dbReference>
<evidence type="ECO:0000256" key="2">
    <source>
        <dbReference type="ARBA" id="ARBA00022475"/>
    </source>
</evidence>